<accession>U6KG38</accession>
<keyword evidence="1" id="KW-0472">Membrane</keyword>
<evidence type="ECO:0000313" key="2">
    <source>
        <dbReference type="EMBL" id="CDJ35227.1"/>
    </source>
</evidence>
<keyword evidence="1" id="KW-0812">Transmembrane</keyword>
<dbReference type="EMBL" id="HG687967">
    <property type="protein sequence ID" value="CDJ35227.1"/>
    <property type="molecule type" value="Genomic_DNA"/>
</dbReference>
<dbReference type="OrthoDB" id="348302at2759"/>
<evidence type="ECO:0000256" key="1">
    <source>
        <dbReference type="SAM" id="Phobius"/>
    </source>
</evidence>
<dbReference type="Proteomes" id="UP000030744">
    <property type="component" value="Unassembled WGS sequence"/>
</dbReference>
<dbReference type="AlphaFoldDB" id="U6KG38"/>
<reference evidence="2" key="1">
    <citation type="submission" date="2013-10" db="EMBL/GenBank/DDBJ databases">
        <title>Genomic analysis of the causative agents of coccidiosis in chickens.</title>
        <authorList>
            <person name="Reid A.J."/>
            <person name="Blake D."/>
            <person name="Billington K."/>
            <person name="Browne H."/>
            <person name="Dunn M."/>
            <person name="Hung S."/>
            <person name="Kawahara F."/>
            <person name="Miranda-Saavedra D."/>
            <person name="Mourier T."/>
            <person name="Nagra H."/>
            <person name="Otto T.D."/>
            <person name="Rawlings N."/>
            <person name="Sanchez A."/>
            <person name="Sanders M."/>
            <person name="Subramaniam C."/>
            <person name="Tay Y."/>
            <person name="Dear P."/>
            <person name="Doerig C."/>
            <person name="Gruber A."/>
            <person name="Parkinson J."/>
            <person name="Shirley M."/>
            <person name="Wan K.L."/>
            <person name="Berriman M."/>
            <person name="Tomley F."/>
            <person name="Pain A."/>
        </authorList>
    </citation>
    <scope>NUCLEOTIDE SEQUENCE [LARGE SCALE GENOMIC DNA]</scope>
    <source>
        <strain evidence="2">Houghton</strain>
    </source>
</reference>
<feature type="transmembrane region" description="Helical" evidence="1">
    <location>
        <begin position="235"/>
        <end position="256"/>
    </location>
</feature>
<keyword evidence="3" id="KW-1185">Reference proteome</keyword>
<name>U6KG38_9EIME</name>
<dbReference type="RefSeq" id="XP_013357789.1">
    <property type="nucleotide sequence ID" value="XM_013502335.1"/>
</dbReference>
<keyword evidence="1" id="KW-1133">Transmembrane helix</keyword>
<organism evidence="2 3">
    <name type="scientific">Eimeria mitis</name>
    <dbReference type="NCBI Taxonomy" id="44415"/>
    <lineage>
        <taxon>Eukaryota</taxon>
        <taxon>Sar</taxon>
        <taxon>Alveolata</taxon>
        <taxon>Apicomplexa</taxon>
        <taxon>Conoidasida</taxon>
        <taxon>Coccidia</taxon>
        <taxon>Eucoccidiorida</taxon>
        <taxon>Eimeriorina</taxon>
        <taxon>Eimeriidae</taxon>
        <taxon>Eimeria</taxon>
    </lineage>
</organism>
<gene>
    <name evidence="2" type="ORF">EMH_0096090</name>
</gene>
<sequence length="258" mass="28591">MVLRSMQQQQDSKEGQMQQTSVALLPIPMTDELEQVVATLSSSRTRSRDLWDSISKLQLHLEGDAGADCWGPLPEGCVNPEPFQKPRAAAAASAVATAAAVAARAAARAIQKQISRVLPPRRSKQQQERLIQQPQAPCYFVSQDIDDKDLLNRFGLLISPKSTARLLSIFSLARRVDAAHAFIEERNEAGMILLRQAAAGIEALELSMQRSMAFVELLRPLARQQRQLEQAKRDCMVFLSVFLPTLLRGTMLWMSAAV</sequence>
<dbReference type="VEuPathDB" id="ToxoDB:EMH_0096090"/>
<evidence type="ECO:0000313" key="3">
    <source>
        <dbReference type="Proteomes" id="UP000030744"/>
    </source>
</evidence>
<proteinExistence type="predicted"/>
<dbReference type="GeneID" id="25383659"/>
<reference evidence="2" key="2">
    <citation type="submission" date="2013-10" db="EMBL/GenBank/DDBJ databases">
        <authorList>
            <person name="Aslett M."/>
        </authorList>
    </citation>
    <scope>NUCLEOTIDE SEQUENCE [LARGE SCALE GENOMIC DNA]</scope>
    <source>
        <strain evidence="2">Houghton</strain>
    </source>
</reference>
<protein>
    <submittedName>
        <fullName evidence="2">Uncharacterized protein</fullName>
    </submittedName>
</protein>